<sequence>MKKAATRSRRTPVVAPRRESRAPLLLAALFIAFLAGAAWFAYLPPVVPAAYGIFSISAFAVYAIDKSAARHGRWRTPEKTLHLLALIGGWPGALLAQRILRHKSQKPSFQSAFLLTVLANCAMLGWYLYPRFMPIAAS</sequence>
<evidence type="ECO:0000256" key="1">
    <source>
        <dbReference type="SAM" id="Phobius"/>
    </source>
</evidence>
<dbReference type="EMBL" id="JAWIIV010000012">
    <property type="protein sequence ID" value="MEC4720538.1"/>
    <property type="molecule type" value="Genomic_DNA"/>
</dbReference>
<comment type="caution">
    <text evidence="2">The sequence shown here is derived from an EMBL/GenBank/DDBJ whole genome shotgun (WGS) entry which is preliminary data.</text>
</comment>
<dbReference type="Pfam" id="PF06961">
    <property type="entry name" value="DUF1294"/>
    <property type="match status" value="1"/>
</dbReference>
<feature type="transmembrane region" description="Helical" evidence="1">
    <location>
        <begin position="112"/>
        <end position="129"/>
    </location>
</feature>
<evidence type="ECO:0000313" key="2">
    <source>
        <dbReference type="EMBL" id="MEC4720538.1"/>
    </source>
</evidence>
<accession>A0ABU6JAH6</accession>
<dbReference type="Proteomes" id="UP001352263">
    <property type="component" value="Unassembled WGS sequence"/>
</dbReference>
<name>A0ABU6JAH6_9BURK</name>
<keyword evidence="3" id="KW-1185">Reference proteome</keyword>
<feature type="transmembrane region" description="Helical" evidence="1">
    <location>
        <begin position="49"/>
        <end position="69"/>
    </location>
</feature>
<protein>
    <submittedName>
        <fullName evidence="2">DUF1294 domain-containing protein</fullName>
    </submittedName>
</protein>
<proteinExistence type="predicted"/>
<organism evidence="2 3">
    <name type="scientific">Noviherbaspirillum album</name>
    <dbReference type="NCBI Taxonomy" id="3080276"/>
    <lineage>
        <taxon>Bacteria</taxon>
        <taxon>Pseudomonadati</taxon>
        <taxon>Pseudomonadota</taxon>
        <taxon>Betaproteobacteria</taxon>
        <taxon>Burkholderiales</taxon>
        <taxon>Oxalobacteraceae</taxon>
        <taxon>Noviherbaspirillum</taxon>
    </lineage>
</organism>
<dbReference type="InterPro" id="IPR010718">
    <property type="entry name" value="DUF1294"/>
</dbReference>
<reference evidence="2 3" key="1">
    <citation type="submission" date="2023-10" db="EMBL/GenBank/DDBJ databases">
        <title>Noviherbaspirillum sp. CPCC 100848 genome assembly.</title>
        <authorList>
            <person name="Li X.Y."/>
            <person name="Fang X.M."/>
        </authorList>
    </citation>
    <scope>NUCLEOTIDE SEQUENCE [LARGE SCALE GENOMIC DNA]</scope>
    <source>
        <strain evidence="2 3">CPCC 100848</strain>
    </source>
</reference>
<feature type="transmembrane region" description="Helical" evidence="1">
    <location>
        <begin position="21"/>
        <end position="43"/>
    </location>
</feature>
<keyword evidence="1" id="KW-0812">Transmembrane</keyword>
<gene>
    <name evidence="2" type="ORF">RY831_15350</name>
</gene>
<keyword evidence="1" id="KW-0472">Membrane</keyword>
<keyword evidence="1" id="KW-1133">Transmembrane helix</keyword>
<dbReference type="RefSeq" id="WP_326507257.1">
    <property type="nucleotide sequence ID" value="NZ_JAWIIV010000012.1"/>
</dbReference>
<evidence type="ECO:0000313" key="3">
    <source>
        <dbReference type="Proteomes" id="UP001352263"/>
    </source>
</evidence>